<evidence type="ECO:0000259" key="4">
    <source>
        <dbReference type="PROSITE" id="PS50043"/>
    </source>
</evidence>
<dbReference type="SMART" id="SM00448">
    <property type="entry name" value="REC"/>
    <property type="match status" value="1"/>
</dbReference>
<keyword evidence="1 3" id="KW-0597">Phosphoprotein</keyword>
<dbReference type="InterPro" id="IPR000792">
    <property type="entry name" value="Tscrpt_reg_LuxR_C"/>
</dbReference>
<dbReference type="EMBL" id="BAAAMN010000049">
    <property type="protein sequence ID" value="GAA2043328.1"/>
    <property type="molecule type" value="Genomic_DNA"/>
</dbReference>
<evidence type="ECO:0000256" key="3">
    <source>
        <dbReference type="PROSITE-ProRule" id="PRU00169"/>
    </source>
</evidence>
<feature type="domain" description="Response regulatory" evidence="5">
    <location>
        <begin position="3"/>
        <end position="117"/>
    </location>
</feature>
<dbReference type="SUPFAM" id="SSF52172">
    <property type="entry name" value="CheY-like"/>
    <property type="match status" value="1"/>
</dbReference>
<evidence type="ECO:0000313" key="6">
    <source>
        <dbReference type="EMBL" id="GAA2043328.1"/>
    </source>
</evidence>
<dbReference type="InterPro" id="IPR058245">
    <property type="entry name" value="NreC/VraR/RcsB-like_REC"/>
</dbReference>
<evidence type="ECO:0000313" key="7">
    <source>
        <dbReference type="Proteomes" id="UP001501461"/>
    </source>
</evidence>
<keyword evidence="7" id="KW-1185">Reference proteome</keyword>
<dbReference type="PANTHER" id="PTHR43214">
    <property type="entry name" value="TWO-COMPONENT RESPONSE REGULATOR"/>
    <property type="match status" value="1"/>
</dbReference>
<dbReference type="RefSeq" id="WP_343959245.1">
    <property type="nucleotide sequence ID" value="NZ_BAAAMN010000049.1"/>
</dbReference>
<sequence>MISVLIADDHSAIRAGLRMIMANSENIEIVAEASDGRAAMQNAHALKPDVILMDLQMPNVDGIAATRELADHGMNVLVLTTYDHDDYVFGAIEAGAAGFLLKTAEASDIVNAIERVAAGQGAVAPEVGRRLFAVLSEPGARSSQQRPAEKVSLTECGLTEREIQVLTEIGHGSTNKAIAREFGITVGTAKTHVSHILDKLEIDSRTQAALIARDAGLLA</sequence>
<dbReference type="Proteomes" id="UP001501461">
    <property type="component" value="Unassembled WGS sequence"/>
</dbReference>
<dbReference type="PRINTS" id="PR00038">
    <property type="entry name" value="HTHLUXR"/>
</dbReference>
<dbReference type="Pfam" id="PF00072">
    <property type="entry name" value="Response_reg"/>
    <property type="match status" value="1"/>
</dbReference>
<dbReference type="SUPFAM" id="SSF46894">
    <property type="entry name" value="C-terminal effector domain of the bipartite response regulators"/>
    <property type="match status" value="1"/>
</dbReference>
<gene>
    <name evidence="6" type="ORF">GCM10009720_25200</name>
</gene>
<dbReference type="PROSITE" id="PS50110">
    <property type="entry name" value="RESPONSE_REGULATORY"/>
    <property type="match status" value="1"/>
</dbReference>
<dbReference type="InterPro" id="IPR011006">
    <property type="entry name" value="CheY-like_superfamily"/>
</dbReference>
<organism evidence="6 7">
    <name type="scientific">Yaniella flava</name>
    <dbReference type="NCBI Taxonomy" id="287930"/>
    <lineage>
        <taxon>Bacteria</taxon>
        <taxon>Bacillati</taxon>
        <taxon>Actinomycetota</taxon>
        <taxon>Actinomycetes</taxon>
        <taxon>Micrococcales</taxon>
        <taxon>Micrococcaceae</taxon>
        <taxon>Yaniella</taxon>
    </lineage>
</organism>
<accession>A0ABN2UUK4</accession>
<evidence type="ECO:0000256" key="1">
    <source>
        <dbReference type="ARBA" id="ARBA00022553"/>
    </source>
</evidence>
<dbReference type="CDD" id="cd06170">
    <property type="entry name" value="LuxR_C_like"/>
    <property type="match status" value="1"/>
</dbReference>
<evidence type="ECO:0000259" key="5">
    <source>
        <dbReference type="PROSITE" id="PS50110"/>
    </source>
</evidence>
<proteinExistence type="predicted"/>
<dbReference type="Gene3D" id="3.40.50.2300">
    <property type="match status" value="1"/>
</dbReference>
<dbReference type="CDD" id="cd17535">
    <property type="entry name" value="REC_NarL-like"/>
    <property type="match status" value="1"/>
</dbReference>
<dbReference type="PANTHER" id="PTHR43214:SF43">
    <property type="entry name" value="TWO-COMPONENT RESPONSE REGULATOR"/>
    <property type="match status" value="1"/>
</dbReference>
<dbReference type="InterPro" id="IPR039420">
    <property type="entry name" value="WalR-like"/>
</dbReference>
<feature type="domain" description="HTH luxR-type" evidence="4">
    <location>
        <begin position="150"/>
        <end position="216"/>
    </location>
</feature>
<dbReference type="InterPro" id="IPR016032">
    <property type="entry name" value="Sig_transdc_resp-reg_C-effctor"/>
</dbReference>
<dbReference type="PROSITE" id="PS50043">
    <property type="entry name" value="HTH_LUXR_2"/>
    <property type="match status" value="1"/>
</dbReference>
<dbReference type="InterPro" id="IPR001789">
    <property type="entry name" value="Sig_transdc_resp-reg_receiver"/>
</dbReference>
<reference evidence="6 7" key="1">
    <citation type="journal article" date="2019" name="Int. J. Syst. Evol. Microbiol.">
        <title>The Global Catalogue of Microorganisms (GCM) 10K type strain sequencing project: providing services to taxonomists for standard genome sequencing and annotation.</title>
        <authorList>
            <consortium name="The Broad Institute Genomics Platform"/>
            <consortium name="The Broad Institute Genome Sequencing Center for Infectious Disease"/>
            <person name="Wu L."/>
            <person name="Ma J."/>
        </authorList>
    </citation>
    <scope>NUCLEOTIDE SEQUENCE [LARGE SCALE GENOMIC DNA]</scope>
    <source>
        <strain evidence="6 7">JCM 13595</strain>
    </source>
</reference>
<keyword evidence="2" id="KW-0238">DNA-binding</keyword>
<dbReference type="SMART" id="SM00421">
    <property type="entry name" value="HTH_LUXR"/>
    <property type="match status" value="1"/>
</dbReference>
<name>A0ABN2UUK4_9MICC</name>
<comment type="caution">
    <text evidence="6">The sequence shown here is derived from an EMBL/GenBank/DDBJ whole genome shotgun (WGS) entry which is preliminary data.</text>
</comment>
<evidence type="ECO:0000256" key="2">
    <source>
        <dbReference type="ARBA" id="ARBA00023125"/>
    </source>
</evidence>
<protein>
    <submittedName>
        <fullName evidence="6">Response regulator transcription factor</fullName>
    </submittedName>
</protein>
<dbReference type="Pfam" id="PF00196">
    <property type="entry name" value="GerE"/>
    <property type="match status" value="1"/>
</dbReference>
<feature type="modified residue" description="4-aspartylphosphate" evidence="3">
    <location>
        <position position="54"/>
    </location>
</feature>